<feature type="transmembrane region" description="Helical" evidence="1">
    <location>
        <begin position="20"/>
        <end position="39"/>
    </location>
</feature>
<keyword evidence="1" id="KW-0812">Transmembrane</keyword>
<dbReference type="Pfam" id="PF05684">
    <property type="entry name" value="DUF819"/>
    <property type="match status" value="1"/>
</dbReference>
<keyword evidence="3" id="KW-1185">Reference proteome</keyword>
<evidence type="ECO:0008006" key="4">
    <source>
        <dbReference type="Google" id="ProtNLM"/>
    </source>
</evidence>
<dbReference type="PANTHER" id="PTHR34289:SF8">
    <property type="entry name" value="DUF819 DOMAIN-CONTAINING PROTEIN"/>
    <property type="match status" value="1"/>
</dbReference>
<dbReference type="EMBL" id="FN648960">
    <property type="protein sequence ID" value="CBJ27538.1"/>
    <property type="molecule type" value="Genomic_DNA"/>
</dbReference>
<dbReference type="EMBL" id="FN649729">
    <property type="protein sequence ID" value="CBJ27538.1"/>
    <property type="molecule type" value="Genomic_DNA"/>
</dbReference>
<dbReference type="OMA" id="PRICMAL"/>
<keyword evidence="1" id="KW-0472">Membrane</keyword>
<evidence type="ECO:0000313" key="3">
    <source>
        <dbReference type="Proteomes" id="UP000002630"/>
    </source>
</evidence>
<protein>
    <recommendedName>
        <fullName evidence="4">DUF819 domain-containing protein</fullName>
    </recommendedName>
</protein>
<dbReference type="OrthoDB" id="45797at2759"/>
<evidence type="ECO:0000256" key="1">
    <source>
        <dbReference type="SAM" id="Phobius"/>
    </source>
</evidence>
<feature type="transmembrane region" description="Helical" evidence="1">
    <location>
        <begin position="368"/>
        <end position="390"/>
    </location>
</feature>
<feature type="transmembrane region" description="Helical" evidence="1">
    <location>
        <begin position="309"/>
        <end position="326"/>
    </location>
</feature>
<name>D7G6E3_ECTSI</name>
<proteinExistence type="predicted"/>
<sequence length="456" mass="45885">MAGNDGLLVRGGGGVGGGVASPAPLCAVLFLTACFSAVVEQRTKAGSLVGAPLLSFGIFCILSNLNLVPATHSVYDLCWSFLLPLSLSTIILGIRVVAVGEERRSDLNLLGESSGERSSSQGLAGPMGRVGLSFLIGAVGSIAGVAASFRVATTSGGWAFSLPRGTAAQLAGVITASYIGGSVNLFAVASFVGMVGVKLAGGSSLLGALAAADIFLMSVYFSFLVAAHKAPFLCRLFPGPGAQPSAVLKQPDGIGGANQPNVVAAKPGWRELFGSTAANITTLLTIGSAICFFGNAVARRSPLPGTSTMAVTLLTVGATRVLNRVAPGFQARLSRTAPFVATLLLNVFFCSVGASGRWVEVVGVAPAIFIFAALALAVHIAVMAAGAAVLNRFFGAGLSLDDITVASNANIGGPSTAATFAGLLGKDDLVVPAAVWGTVGYAIATTLGVGVWTILR</sequence>
<feature type="transmembrane region" description="Helical" evidence="1">
    <location>
        <begin position="277"/>
        <end position="297"/>
    </location>
</feature>
<feature type="transmembrane region" description="Helical" evidence="1">
    <location>
        <begin position="130"/>
        <end position="149"/>
    </location>
</feature>
<feature type="transmembrane region" description="Helical" evidence="1">
    <location>
        <begin position="205"/>
        <end position="227"/>
    </location>
</feature>
<organism evidence="2 3">
    <name type="scientific">Ectocarpus siliculosus</name>
    <name type="common">Brown alga</name>
    <name type="synonym">Conferva siliculosa</name>
    <dbReference type="NCBI Taxonomy" id="2880"/>
    <lineage>
        <taxon>Eukaryota</taxon>
        <taxon>Sar</taxon>
        <taxon>Stramenopiles</taxon>
        <taxon>Ochrophyta</taxon>
        <taxon>PX clade</taxon>
        <taxon>Phaeophyceae</taxon>
        <taxon>Ectocarpales</taxon>
        <taxon>Ectocarpaceae</taxon>
        <taxon>Ectocarpus</taxon>
    </lineage>
</organism>
<gene>
    <name evidence="2" type="ORF">Esi_0073_0137</name>
</gene>
<keyword evidence="1" id="KW-1133">Transmembrane helix</keyword>
<feature type="transmembrane region" description="Helical" evidence="1">
    <location>
        <begin position="338"/>
        <end position="356"/>
    </location>
</feature>
<feature type="transmembrane region" description="Helical" evidence="1">
    <location>
        <begin position="433"/>
        <end position="455"/>
    </location>
</feature>
<accession>D7G6E3</accession>
<dbReference type="InParanoid" id="D7G6E3"/>
<dbReference type="eggNOG" id="ENOG502S5H7">
    <property type="taxonomic scope" value="Eukaryota"/>
</dbReference>
<dbReference type="Proteomes" id="UP000002630">
    <property type="component" value="Linkage Group LG04"/>
</dbReference>
<dbReference type="PANTHER" id="PTHR34289">
    <property type="entry name" value="PROTEIN, PUTATIVE (DUF819)-RELATED"/>
    <property type="match status" value="1"/>
</dbReference>
<dbReference type="InterPro" id="IPR008537">
    <property type="entry name" value="DUF819"/>
</dbReference>
<reference evidence="2 3" key="1">
    <citation type="journal article" date="2010" name="Nature">
        <title>The Ectocarpus genome and the independent evolution of multicellularity in brown algae.</title>
        <authorList>
            <person name="Cock J.M."/>
            <person name="Sterck L."/>
            <person name="Rouze P."/>
            <person name="Scornet D."/>
            <person name="Allen A.E."/>
            <person name="Amoutzias G."/>
            <person name="Anthouard V."/>
            <person name="Artiguenave F."/>
            <person name="Aury J.M."/>
            <person name="Badger J.H."/>
            <person name="Beszteri B."/>
            <person name="Billiau K."/>
            <person name="Bonnet E."/>
            <person name="Bothwell J.H."/>
            <person name="Bowler C."/>
            <person name="Boyen C."/>
            <person name="Brownlee C."/>
            <person name="Carrano C.J."/>
            <person name="Charrier B."/>
            <person name="Cho G.Y."/>
            <person name="Coelho S.M."/>
            <person name="Collen J."/>
            <person name="Corre E."/>
            <person name="Da Silva C."/>
            <person name="Delage L."/>
            <person name="Delaroque N."/>
            <person name="Dittami S.M."/>
            <person name="Doulbeau S."/>
            <person name="Elias M."/>
            <person name="Farnham G."/>
            <person name="Gachon C.M."/>
            <person name="Gschloessl B."/>
            <person name="Heesch S."/>
            <person name="Jabbari K."/>
            <person name="Jubin C."/>
            <person name="Kawai H."/>
            <person name="Kimura K."/>
            <person name="Kloareg B."/>
            <person name="Kupper F.C."/>
            <person name="Lang D."/>
            <person name="Le Bail A."/>
            <person name="Leblanc C."/>
            <person name="Lerouge P."/>
            <person name="Lohr M."/>
            <person name="Lopez P.J."/>
            <person name="Martens C."/>
            <person name="Maumus F."/>
            <person name="Michel G."/>
            <person name="Miranda-Saavedra D."/>
            <person name="Morales J."/>
            <person name="Moreau H."/>
            <person name="Motomura T."/>
            <person name="Nagasato C."/>
            <person name="Napoli C.A."/>
            <person name="Nelson D.R."/>
            <person name="Nyvall-Collen P."/>
            <person name="Peters A.F."/>
            <person name="Pommier C."/>
            <person name="Potin P."/>
            <person name="Poulain J."/>
            <person name="Quesneville H."/>
            <person name="Read B."/>
            <person name="Rensing S.A."/>
            <person name="Ritter A."/>
            <person name="Rousvoal S."/>
            <person name="Samanta M."/>
            <person name="Samson G."/>
            <person name="Schroeder D.C."/>
            <person name="Segurens B."/>
            <person name="Strittmatter M."/>
            <person name="Tonon T."/>
            <person name="Tregear J.W."/>
            <person name="Valentin K."/>
            <person name="von Dassow P."/>
            <person name="Yamagishi T."/>
            <person name="Van de Peer Y."/>
            <person name="Wincker P."/>
        </authorList>
    </citation>
    <scope>NUCLEOTIDE SEQUENCE [LARGE SCALE GENOMIC DNA]</scope>
    <source>
        <strain evidence="3">Ec32 / CCAP1310/4</strain>
    </source>
</reference>
<dbReference type="STRING" id="2880.D7G6E3"/>
<dbReference type="AlphaFoldDB" id="D7G6E3"/>
<feature type="transmembrane region" description="Helical" evidence="1">
    <location>
        <begin position="46"/>
        <end position="67"/>
    </location>
</feature>
<feature type="transmembrane region" description="Helical" evidence="1">
    <location>
        <begin position="79"/>
        <end position="98"/>
    </location>
</feature>
<evidence type="ECO:0000313" key="2">
    <source>
        <dbReference type="EMBL" id="CBJ27538.1"/>
    </source>
</evidence>
<feature type="transmembrane region" description="Helical" evidence="1">
    <location>
        <begin position="169"/>
        <end position="193"/>
    </location>
</feature>